<dbReference type="STRING" id="1220554.GCA_001552135_03894"/>
<evidence type="ECO:0000313" key="1">
    <source>
        <dbReference type="EMBL" id="TYB43014.1"/>
    </source>
</evidence>
<dbReference type="EMBL" id="VSFG01000007">
    <property type="protein sequence ID" value="TYB43014.1"/>
    <property type="molecule type" value="Genomic_DNA"/>
</dbReference>
<accession>A0A5D0NEQ8</accession>
<proteinExistence type="predicted"/>
<comment type="caution">
    <text evidence="1">The sequence shown here is derived from an EMBL/GenBank/DDBJ whole genome shotgun (WGS) entry which is preliminary data.</text>
</comment>
<dbReference type="AlphaFoldDB" id="A0A5D0NEQ8"/>
<protein>
    <submittedName>
        <fullName evidence="1">Twin-arginine translocation pathway signal</fullName>
    </submittedName>
</protein>
<dbReference type="RefSeq" id="WP_148344623.1">
    <property type="nucleotide sequence ID" value="NZ_VSFG01000007.1"/>
</dbReference>
<dbReference type="Proteomes" id="UP000323380">
    <property type="component" value="Unassembled WGS sequence"/>
</dbReference>
<name>A0A5D0NEQ8_9ACTN</name>
<keyword evidence="2" id="KW-1185">Reference proteome</keyword>
<evidence type="ECO:0000313" key="2">
    <source>
        <dbReference type="Proteomes" id="UP000323380"/>
    </source>
</evidence>
<organism evidence="1 2">
    <name type="scientific">Actinomadura chibensis</name>
    <dbReference type="NCBI Taxonomy" id="392828"/>
    <lineage>
        <taxon>Bacteria</taxon>
        <taxon>Bacillati</taxon>
        <taxon>Actinomycetota</taxon>
        <taxon>Actinomycetes</taxon>
        <taxon>Streptosporangiales</taxon>
        <taxon>Thermomonosporaceae</taxon>
        <taxon>Actinomadura</taxon>
    </lineage>
</organism>
<gene>
    <name evidence="1" type="ORF">FXF69_30170</name>
</gene>
<sequence>MSSRSRSSGARLRAARKAAGLTVADLAEQWRDLAPERVRRRLPSLRDLERTIRGHEAGTHAPGPRYRLLWAQATGSTEAELFDEAGRPPASPPAIRPREPLEAGMTAGPGAIVPGTGHHGRVAPELVGYFRQQLPGHYSADMWLGPHMLISTVDAQTRLLKQLVKDADSRVRRGLLEMGVAYAALLGWLYQDAADLDGSARWRDEALDMAHRHGDRQLVAYALANKAMHAIDLRDGAAIVDYAQAALDEEHRLAPKVRVLALVHLAHGHGFLGDRDAVDRALARAQALIDHVDAEHPWGNACRRTPRYMEIQRATAYGRAGLHDEAARLWDEILGDQPDDHRRDTGVFRARQAAALAAADAPEPEKVVEIAGAAVTVCAETGSKRLRAELVALPAHAAPWARSRHGRDLAEIIASVT</sequence>
<reference evidence="1 2" key="1">
    <citation type="submission" date="2019-08" db="EMBL/GenBank/DDBJ databases">
        <title>Actinomadura sp. nov. CYP1-5 isolated from mountain soil.</title>
        <authorList>
            <person name="Songsumanus A."/>
            <person name="Kuncharoen N."/>
            <person name="Kudo T."/>
            <person name="Yuki M."/>
            <person name="Igarashi Y."/>
            <person name="Tanasupawat S."/>
        </authorList>
    </citation>
    <scope>NUCLEOTIDE SEQUENCE [LARGE SCALE GENOMIC DNA]</scope>
    <source>
        <strain evidence="1 2">JCM 14158</strain>
    </source>
</reference>